<dbReference type="PROSITE" id="PS51257">
    <property type="entry name" value="PROKAR_LIPOPROTEIN"/>
    <property type="match status" value="1"/>
</dbReference>
<dbReference type="Pfam" id="PF16984">
    <property type="entry name" value="Grp7_allergen"/>
    <property type="match status" value="1"/>
</dbReference>
<protein>
    <recommendedName>
        <fullName evidence="4">Circadian clock-controlled protein</fullName>
    </recommendedName>
</protein>
<reference evidence="2 3" key="1">
    <citation type="journal article" date="2019" name="Sci. Rep.">
        <title>Orb-weaving spider Araneus ventricosus genome elucidates the spidroin gene catalogue.</title>
        <authorList>
            <person name="Kono N."/>
            <person name="Nakamura H."/>
            <person name="Ohtoshi R."/>
            <person name="Moran D.A.P."/>
            <person name="Shinohara A."/>
            <person name="Yoshida Y."/>
            <person name="Fujiwara M."/>
            <person name="Mori M."/>
            <person name="Tomita M."/>
            <person name="Arakawa K."/>
        </authorList>
    </citation>
    <scope>NUCLEOTIDE SEQUENCE [LARGE SCALE GENOMIC DNA]</scope>
</reference>
<dbReference type="Gene3D" id="3.15.10.50">
    <property type="match status" value="1"/>
</dbReference>
<dbReference type="OrthoDB" id="6446749at2759"/>
<keyword evidence="1" id="KW-0732">Signal</keyword>
<dbReference type="AlphaFoldDB" id="A0A4Y2NGF6"/>
<proteinExistence type="predicted"/>
<evidence type="ECO:0000313" key="3">
    <source>
        <dbReference type="Proteomes" id="UP000499080"/>
    </source>
</evidence>
<evidence type="ECO:0000256" key="1">
    <source>
        <dbReference type="SAM" id="SignalP"/>
    </source>
</evidence>
<comment type="caution">
    <text evidence="2">The sequence shown here is derived from an EMBL/GenBank/DDBJ whole genome shotgun (WGS) entry which is preliminary data.</text>
</comment>
<dbReference type="Proteomes" id="UP000499080">
    <property type="component" value="Unassembled WGS sequence"/>
</dbReference>
<evidence type="ECO:0000313" key="2">
    <source>
        <dbReference type="EMBL" id="GBN38528.1"/>
    </source>
</evidence>
<accession>A0A4Y2NGF6</accession>
<dbReference type="InterPro" id="IPR020234">
    <property type="entry name" value="Mite_allergen_group-7"/>
</dbReference>
<dbReference type="InterPro" id="IPR038602">
    <property type="entry name" value="Mite_allergen_7_sf"/>
</dbReference>
<dbReference type="EMBL" id="BGPR01009196">
    <property type="protein sequence ID" value="GBN38528.1"/>
    <property type="molecule type" value="Genomic_DNA"/>
</dbReference>
<name>A0A4Y2NGF6_ARAVE</name>
<gene>
    <name evidence="2" type="ORF">AVEN_246430_1</name>
</gene>
<organism evidence="2 3">
    <name type="scientific">Araneus ventricosus</name>
    <name type="common">Orbweaver spider</name>
    <name type="synonym">Epeira ventricosa</name>
    <dbReference type="NCBI Taxonomy" id="182803"/>
    <lineage>
        <taxon>Eukaryota</taxon>
        <taxon>Metazoa</taxon>
        <taxon>Ecdysozoa</taxon>
        <taxon>Arthropoda</taxon>
        <taxon>Chelicerata</taxon>
        <taxon>Arachnida</taxon>
        <taxon>Araneae</taxon>
        <taxon>Araneomorphae</taxon>
        <taxon>Entelegynae</taxon>
        <taxon>Araneoidea</taxon>
        <taxon>Araneidae</taxon>
        <taxon>Araneus</taxon>
    </lineage>
</organism>
<feature type="signal peptide" evidence="1">
    <location>
        <begin position="1"/>
        <end position="22"/>
    </location>
</feature>
<sequence>MTGKGFIALCAILLVTLSSCTSGTSENNEIEERQRRNFVCWLGLTHLVPPVFQMALKHVRKYDTLPIGSLVLGELKNGTFSGLQTLHNDSDVRVYCDGGKVILNTTLNVNNATINYKWKQGLLIFDLLGSVWTTVENIRFSFEVTLNMDKGIKLGLTNTRVTKVEGLKFGFKGLGIFNPMVDLLGDLVLDLWKTQVVNYVEKIIIKSLERELLHLNIMY</sequence>
<keyword evidence="3" id="KW-1185">Reference proteome</keyword>
<evidence type="ECO:0008006" key="4">
    <source>
        <dbReference type="Google" id="ProtNLM"/>
    </source>
</evidence>
<feature type="chain" id="PRO_5021349104" description="Circadian clock-controlled protein" evidence="1">
    <location>
        <begin position="23"/>
        <end position="219"/>
    </location>
</feature>